<evidence type="ECO:0000313" key="3">
    <source>
        <dbReference type="Proteomes" id="UP000268014"/>
    </source>
</evidence>
<protein>
    <submittedName>
        <fullName evidence="4">FLZ-type domain-containing protein</fullName>
    </submittedName>
</protein>
<proteinExistence type="predicted"/>
<dbReference type="EMBL" id="UZAF01016871">
    <property type="protein sequence ID" value="VDO35008.1"/>
    <property type="molecule type" value="Genomic_DNA"/>
</dbReference>
<feature type="compositionally biased region" description="Low complexity" evidence="1">
    <location>
        <begin position="117"/>
        <end position="127"/>
    </location>
</feature>
<keyword evidence="3" id="KW-1185">Reference proteome</keyword>
<sequence length="248" mass="27355">MEYLRHSQMNSISCVQHPSVTASTKAVFIHKVDDINGSQMPYLSQASGMAGNQSSAGIDLSMKCESKHPPLTLGGVVGIRRQRSTSQSYNNNLTLDQLNPSLAEALAAMKSKSDITSKSSGTSQNSSDWFSNRRESLPTRMSGPVKLEAVNPTNPSSAQCANASTSGHLVSFNGHTTEVPEEIHCHLCDYPMKLCIRKSKYKGEIREYAAYRCLRKGCQTFRSVRKVIDPDFPCPRKRKIEEVSCMSM</sequence>
<dbReference type="WBParaSite" id="HPLM_0000848901-mRNA-1">
    <property type="protein sequence ID" value="HPLM_0000848901-mRNA-1"/>
    <property type="gene ID" value="HPLM_0000848901"/>
</dbReference>
<evidence type="ECO:0000313" key="2">
    <source>
        <dbReference type="EMBL" id="VDO35008.1"/>
    </source>
</evidence>
<gene>
    <name evidence="2" type="ORF">HPLM_LOCUS8481</name>
</gene>
<dbReference type="OrthoDB" id="5871593at2759"/>
<feature type="region of interest" description="Disordered" evidence="1">
    <location>
        <begin position="113"/>
        <end position="142"/>
    </location>
</feature>
<evidence type="ECO:0000313" key="4">
    <source>
        <dbReference type="WBParaSite" id="HPLM_0000848901-mRNA-1"/>
    </source>
</evidence>
<dbReference type="AlphaFoldDB" id="A0A0N4WD51"/>
<dbReference type="Proteomes" id="UP000268014">
    <property type="component" value="Unassembled WGS sequence"/>
</dbReference>
<name>A0A0N4WD51_HAEPC</name>
<dbReference type="STRING" id="6290.A0A0N4WD51"/>
<accession>A0A0N4WD51</accession>
<organism evidence="4">
    <name type="scientific">Haemonchus placei</name>
    <name type="common">Barber's pole worm</name>
    <dbReference type="NCBI Taxonomy" id="6290"/>
    <lineage>
        <taxon>Eukaryota</taxon>
        <taxon>Metazoa</taxon>
        <taxon>Ecdysozoa</taxon>
        <taxon>Nematoda</taxon>
        <taxon>Chromadorea</taxon>
        <taxon>Rhabditida</taxon>
        <taxon>Rhabditina</taxon>
        <taxon>Rhabditomorpha</taxon>
        <taxon>Strongyloidea</taxon>
        <taxon>Trichostrongylidae</taxon>
        <taxon>Haemonchus</taxon>
    </lineage>
</organism>
<reference evidence="4" key="1">
    <citation type="submission" date="2017-02" db="UniProtKB">
        <authorList>
            <consortium name="WormBaseParasite"/>
        </authorList>
    </citation>
    <scope>IDENTIFICATION</scope>
</reference>
<evidence type="ECO:0000256" key="1">
    <source>
        <dbReference type="SAM" id="MobiDB-lite"/>
    </source>
</evidence>
<reference evidence="2 3" key="2">
    <citation type="submission" date="2018-11" db="EMBL/GenBank/DDBJ databases">
        <authorList>
            <consortium name="Pathogen Informatics"/>
        </authorList>
    </citation>
    <scope>NUCLEOTIDE SEQUENCE [LARGE SCALE GENOMIC DNA]</scope>
    <source>
        <strain evidence="2 3">MHpl1</strain>
    </source>
</reference>